<feature type="non-terminal residue" evidence="1">
    <location>
        <position position="80"/>
    </location>
</feature>
<reference evidence="1" key="1">
    <citation type="submission" date="2015-07" db="EMBL/GenBank/DDBJ databases">
        <title>Adaptation to a free-living lifestyle via gene acquisitions in the diplomonad Trepomonas sp. PC1.</title>
        <authorList>
            <person name="Xu F."/>
            <person name="Jerlstrom-Hultqvist J."/>
            <person name="Kolisko M."/>
            <person name="Simpson A.G.B."/>
            <person name="Roger A.J."/>
            <person name="Svard S.G."/>
            <person name="Andersson J.O."/>
        </authorList>
    </citation>
    <scope>NUCLEOTIDE SEQUENCE</scope>
    <source>
        <strain evidence="1">PC1</strain>
    </source>
</reference>
<dbReference type="AlphaFoldDB" id="A0A146KDK1"/>
<dbReference type="EMBL" id="GDID01001764">
    <property type="protein sequence ID" value="JAP94842.1"/>
    <property type="molecule type" value="Transcribed_RNA"/>
</dbReference>
<accession>A0A146KDK1</accession>
<gene>
    <name evidence="1" type="ORF">TPC1_12361</name>
</gene>
<evidence type="ECO:0008006" key="2">
    <source>
        <dbReference type="Google" id="ProtNLM"/>
    </source>
</evidence>
<evidence type="ECO:0000313" key="1">
    <source>
        <dbReference type="EMBL" id="JAP94842.1"/>
    </source>
</evidence>
<organism evidence="1">
    <name type="scientific">Trepomonas sp. PC1</name>
    <dbReference type="NCBI Taxonomy" id="1076344"/>
    <lineage>
        <taxon>Eukaryota</taxon>
        <taxon>Metamonada</taxon>
        <taxon>Diplomonadida</taxon>
        <taxon>Hexamitidae</taxon>
        <taxon>Hexamitinae</taxon>
        <taxon>Trepomonas</taxon>
    </lineage>
</organism>
<feature type="non-terminal residue" evidence="1">
    <location>
        <position position="1"/>
    </location>
</feature>
<name>A0A146KDK1_9EUKA</name>
<sequence length="80" mass="9037">FIDLGAGKGYLSAFFNFDMREKIIAVEASQKHAVSFVKRLGCLTKRYYKQIYQQMIDKNATSNDDFLIAINFVSSQTSGS</sequence>
<protein>
    <recommendedName>
        <fullName evidence="2">Methyltransferase domain-containing protein</fullName>
    </recommendedName>
</protein>
<proteinExistence type="predicted"/>